<reference evidence="2 3" key="1">
    <citation type="submission" date="2016-01" db="EMBL/GenBank/DDBJ databases">
        <title>Genome Sequences of Twelve Sporeforming Bacillus Species Isolated from Foods.</title>
        <authorList>
            <person name="Berendsen E.M."/>
            <person name="Wells-Bennik M.H."/>
            <person name="Krawcyk A.O."/>
            <person name="De Jong A."/>
            <person name="Holsappel S."/>
            <person name="Eijlander R.T."/>
            <person name="Kuipers O.P."/>
        </authorList>
    </citation>
    <scope>NUCLEOTIDE SEQUENCE [LARGE SCALE GENOMIC DNA]</scope>
    <source>
        <strain evidence="2 3">B4099</strain>
    </source>
</reference>
<protein>
    <submittedName>
        <fullName evidence="2">Uncharacterized protein</fullName>
    </submittedName>
</protein>
<accession>A0A150KG42</accession>
<dbReference type="EMBL" id="LQYI01000032">
    <property type="protein sequence ID" value="KYC71325.1"/>
    <property type="molecule type" value="Genomic_DNA"/>
</dbReference>
<evidence type="ECO:0000313" key="2">
    <source>
        <dbReference type="EMBL" id="KYC71325.1"/>
    </source>
</evidence>
<evidence type="ECO:0000256" key="1">
    <source>
        <dbReference type="SAM" id="MobiDB-lite"/>
    </source>
</evidence>
<feature type="region of interest" description="Disordered" evidence="1">
    <location>
        <begin position="1"/>
        <end position="24"/>
    </location>
</feature>
<dbReference type="PATRIC" id="fig|1398.25.peg.2119"/>
<comment type="caution">
    <text evidence="2">The sequence shown here is derived from an EMBL/GenBank/DDBJ whole genome shotgun (WGS) entry which is preliminary data.</text>
</comment>
<dbReference type="AlphaFoldDB" id="A0A150KG42"/>
<organism evidence="2 3">
    <name type="scientific">Heyndrickxia coagulans</name>
    <name type="common">Weizmannia coagulans</name>
    <dbReference type="NCBI Taxonomy" id="1398"/>
    <lineage>
        <taxon>Bacteria</taxon>
        <taxon>Bacillati</taxon>
        <taxon>Bacillota</taxon>
        <taxon>Bacilli</taxon>
        <taxon>Bacillales</taxon>
        <taxon>Bacillaceae</taxon>
        <taxon>Heyndrickxia</taxon>
    </lineage>
</organism>
<name>A0A150KG42_HEYCO</name>
<dbReference type="Proteomes" id="UP000075304">
    <property type="component" value="Unassembled WGS sequence"/>
</dbReference>
<proteinExistence type="predicted"/>
<sequence length="47" mass="5434">MRGTEQPTISHAFSGNPEKNPGRTGPSFQKYWYYYGTVLYGWNFGKN</sequence>
<gene>
    <name evidence="2" type="ORF">B4099_3701</name>
</gene>
<evidence type="ECO:0000313" key="3">
    <source>
        <dbReference type="Proteomes" id="UP000075304"/>
    </source>
</evidence>
<feature type="compositionally biased region" description="Polar residues" evidence="1">
    <location>
        <begin position="1"/>
        <end position="13"/>
    </location>
</feature>